<keyword evidence="3" id="KW-0862">Zinc</keyword>
<evidence type="ECO:0000256" key="2">
    <source>
        <dbReference type="PIRSR" id="PIRSR601952-1"/>
    </source>
</evidence>
<dbReference type="AlphaFoldDB" id="Q1H466"/>
<feature type="binding site" evidence="3">
    <location>
        <position position="173"/>
    </location>
    <ligand>
        <name>Mg(2+)</name>
        <dbReference type="ChEBI" id="CHEBI:18420"/>
    </ligand>
</feature>
<feature type="signal peptide" evidence="5">
    <location>
        <begin position="1"/>
        <end position="24"/>
    </location>
</feature>
<dbReference type="GO" id="GO:0046872">
    <property type="term" value="F:metal ion binding"/>
    <property type="evidence" value="ECO:0007669"/>
    <property type="project" value="UniProtKB-KW"/>
</dbReference>
<dbReference type="OrthoDB" id="122203at2"/>
<keyword evidence="3" id="KW-0460">Magnesium</keyword>
<comment type="cofactor">
    <cofactor evidence="3">
        <name>Zn(2+)</name>
        <dbReference type="ChEBI" id="CHEBI:29105"/>
    </cofactor>
    <text evidence="3">Binds 2 Zn(2+) ions.</text>
</comment>
<organism evidence="7 8">
    <name type="scientific">Methylobacillus flagellatus (strain ATCC 51484 / DSM 6875 / VKM B-1610 / KT)</name>
    <dbReference type="NCBI Taxonomy" id="265072"/>
    <lineage>
        <taxon>Bacteria</taxon>
        <taxon>Pseudomonadati</taxon>
        <taxon>Pseudomonadota</taxon>
        <taxon>Betaproteobacteria</taxon>
        <taxon>Nitrosomonadales</taxon>
        <taxon>Methylophilaceae</taxon>
        <taxon>Methylobacillus</taxon>
    </lineage>
</organism>
<dbReference type="PANTHER" id="PTHR11596">
    <property type="entry name" value="ALKALINE PHOSPHATASE"/>
    <property type="match status" value="1"/>
</dbReference>
<feature type="active site" description="Phosphoserine intermediate" evidence="2">
    <location>
        <position position="122"/>
    </location>
</feature>
<evidence type="ECO:0000259" key="6">
    <source>
        <dbReference type="Pfam" id="PF07589"/>
    </source>
</evidence>
<dbReference type="PRINTS" id="PR00113">
    <property type="entry name" value="ALKPHPHTASE"/>
</dbReference>
<keyword evidence="1" id="KW-0597">Phosphoprotein</keyword>
<evidence type="ECO:0000256" key="3">
    <source>
        <dbReference type="PIRSR" id="PIRSR601952-2"/>
    </source>
</evidence>
<dbReference type="InterPro" id="IPR001952">
    <property type="entry name" value="Alkaline_phosphatase"/>
</dbReference>
<proteinExistence type="inferred from homology"/>
<dbReference type="NCBIfam" id="NF035944">
    <property type="entry name" value="PEPxxWA-CTERM"/>
    <property type="match status" value="1"/>
</dbReference>
<evidence type="ECO:0000256" key="5">
    <source>
        <dbReference type="SAM" id="SignalP"/>
    </source>
</evidence>
<evidence type="ECO:0000256" key="1">
    <source>
        <dbReference type="ARBA" id="ARBA00022553"/>
    </source>
</evidence>
<dbReference type="Proteomes" id="UP000002440">
    <property type="component" value="Chromosome"/>
</dbReference>
<sequence length="497" mass="53345">MKMKSIVLSLAAFGAALAAPVTFADQGSIAKNVIVMVSDGASWGTWDLASYYQYGELGRQSYDQFDVKLGMTTYPKNTSSRPTYDDVQRISYDPSKAWDTTPISGSNYFAGYDYLKRDYTDSAAAATALATGEKTYNNAINYDNFGQAMGYITQEAKALGRATGVVTSVPFTHATPAGFGAQNISRNNYGAISESMISNGSLDLILGAGNPLYDANGNLRATPNYQYMSETAWNTVNDENSAWTLIQSKSEFEALADGSLQVEGPVIGLPQVFDTLQYRRNGNVVGLDDATPSGKAYIDSVPTLETMTLGALNHLGKNEEGFFVMIEGGAVDWAAHARDTAGIIEEQIDFNLSVDAAVNWVNQNSSWEETLLIVLTDHGNGMPMGPDSDTIAFQAIQNNGAGELPGVLWHTGNHTNENTSFFAHGAGADLFYDQVVGEDAGLRDILGFNDGRYIDNTAVSGVIGSVLAPVPEPETYALMLAGLGLVGFAARRRNTRQ</sequence>
<dbReference type="PANTHER" id="PTHR11596:SF5">
    <property type="entry name" value="ALKALINE PHOSPHATASE"/>
    <property type="match status" value="1"/>
</dbReference>
<keyword evidence="5" id="KW-0732">Signal</keyword>
<dbReference type="GO" id="GO:0004035">
    <property type="term" value="F:alkaline phosphatase activity"/>
    <property type="evidence" value="ECO:0007669"/>
    <property type="project" value="TreeGrafter"/>
</dbReference>
<dbReference type="SMART" id="SM00098">
    <property type="entry name" value="alkPPc"/>
    <property type="match status" value="1"/>
</dbReference>
<evidence type="ECO:0000313" key="7">
    <source>
        <dbReference type="EMBL" id="ABE48721.1"/>
    </source>
</evidence>
<evidence type="ECO:0000313" key="8">
    <source>
        <dbReference type="Proteomes" id="UP000002440"/>
    </source>
</evidence>
<dbReference type="STRING" id="265072.Mfla_0451"/>
<feature type="domain" description="Ice-binding protein C-terminal" evidence="6">
    <location>
        <begin position="469"/>
        <end position="493"/>
    </location>
</feature>
<keyword evidence="3" id="KW-0479">Metal-binding</keyword>
<dbReference type="InterPro" id="IPR017850">
    <property type="entry name" value="Alkaline_phosphatase_core_sf"/>
</dbReference>
<dbReference type="Gene3D" id="3.40.720.10">
    <property type="entry name" value="Alkaline Phosphatase, subunit A"/>
    <property type="match status" value="1"/>
</dbReference>
<gene>
    <name evidence="7" type="ordered locus">Mfla_0451</name>
</gene>
<dbReference type="HOGENOM" id="CLU_008539_7_0_4"/>
<dbReference type="EMBL" id="CP000284">
    <property type="protein sequence ID" value="ABE48721.1"/>
    <property type="molecule type" value="Genomic_DNA"/>
</dbReference>
<dbReference type="eggNOG" id="COG1785">
    <property type="taxonomic scope" value="Bacteria"/>
</dbReference>
<comment type="similarity">
    <text evidence="4">Belongs to the alkaline phosphatase family.</text>
</comment>
<reference evidence="7 8" key="1">
    <citation type="submission" date="2006-03" db="EMBL/GenBank/DDBJ databases">
        <title>Complete sequence of Methylobacillus flagellatus KT.</title>
        <authorList>
            <consortium name="US DOE Joint Genome Institute"/>
            <person name="Copeland A."/>
            <person name="Lucas S."/>
            <person name="Lapidus A."/>
            <person name="Barry K."/>
            <person name="Detter J.C."/>
            <person name="Glavina del Rio T."/>
            <person name="Hammon N."/>
            <person name="Israni S."/>
            <person name="Dalin E."/>
            <person name="Tice H."/>
            <person name="Pitluck S."/>
            <person name="Brettin T."/>
            <person name="Bruce D."/>
            <person name="Han C."/>
            <person name="Tapia R."/>
            <person name="Saunders E."/>
            <person name="Gilna P."/>
            <person name="Schmutz J."/>
            <person name="Larimer F."/>
            <person name="Land M."/>
            <person name="Kyrpides N."/>
            <person name="Anderson I."/>
            <person name="Richardson P."/>
        </authorList>
    </citation>
    <scope>NUCLEOTIDE SEQUENCE [LARGE SCALE GENOMIC DNA]</scope>
    <source>
        <strain evidence="8">KT / ATCC 51484 / DSM 6875</strain>
    </source>
</reference>
<name>Q1H466_METFK</name>
<feature type="binding site" evidence="3">
    <location>
        <position position="377"/>
    </location>
    <ligand>
        <name>Zn(2+)</name>
        <dbReference type="ChEBI" id="CHEBI:29105"/>
        <label>2</label>
    </ligand>
</feature>
<dbReference type="RefSeq" id="WP_011478818.1">
    <property type="nucleotide sequence ID" value="NC_007947.1"/>
</dbReference>
<dbReference type="KEGG" id="mfa:Mfla_0451"/>
<dbReference type="Pfam" id="PF07589">
    <property type="entry name" value="PEP-CTERM"/>
    <property type="match status" value="1"/>
</dbReference>
<dbReference type="InterPro" id="IPR013424">
    <property type="entry name" value="Ice-binding_C"/>
</dbReference>
<dbReference type="SUPFAM" id="SSF53649">
    <property type="entry name" value="Alkaline phosphatase-like"/>
    <property type="match status" value="1"/>
</dbReference>
<feature type="binding site" evidence="3">
    <location>
        <position position="378"/>
    </location>
    <ligand>
        <name>Zn(2+)</name>
        <dbReference type="ChEBI" id="CHEBI:29105"/>
        <label>2</label>
    </ligand>
</feature>
<feature type="binding site" evidence="3">
    <location>
        <position position="175"/>
    </location>
    <ligand>
        <name>Mg(2+)</name>
        <dbReference type="ChEBI" id="CHEBI:18420"/>
    </ligand>
</feature>
<dbReference type="Pfam" id="PF00245">
    <property type="entry name" value="Alk_phosphatase"/>
    <property type="match status" value="1"/>
</dbReference>
<comment type="cofactor">
    <cofactor evidence="3">
        <name>Mg(2+)</name>
        <dbReference type="ChEBI" id="CHEBI:18420"/>
    </cofactor>
    <text evidence="3">Binds 1 Mg(2+) ion.</text>
</comment>
<feature type="binding site" evidence="3">
    <location>
        <position position="332"/>
    </location>
    <ligand>
        <name>Zn(2+)</name>
        <dbReference type="ChEBI" id="CHEBI:29105"/>
        <label>2</label>
    </ligand>
</feature>
<dbReference type="CDD" id="cd16012">
    <property type="entry name" value="ALP"/>
    <property type="match status" value="1"/>
</dbReference>
<protein>
    <submittedName>
        <fullName evidence="7">Alkaline phosphatase</fullName>
    </submittedName>
</protein>
<accession>Q1H466</accession>
<dbReference type="NCBIfam" id="TIGR02595">
    <property type="entry name" value="PEP_CTERM"/>
    <property type="match status" value="1"/>
</dbReference>
<feature type="chain" id="PRO_5004189922" evidence="5">
    <location>
        <begin position="25"/>
        <end position="497"/>
    </location>
</feature>
<feature type="binding site" evidence="3">
    <location>
        <position position="336"/>
    </location>
    <ligand>
        <name>Zn(2+)</name>
        <dbReference type="ChEBI" id="CHEBI:29105"/>
        <label>2</label>
    </ligand>
</feature>
<evidence type="ECO:0000256" key="4">
    <source>
        <dbReference type="RuleBase" id="RU003946"/>
    </source>
</evidence>
<keyword evidence="8" id="KW-1185">Reference proteome</keyword>
<feature type="binding site" evidence="3">
    <location>
        <position position="327"/>
    </location>
    <ligand>
        <name>Mg(2+)</name>
        <dbReference type="ChEBI" id="CHEBI:18420"/>
    </ligand>
</feature>